<keyword evidence="5" id="KW-0949">S-adenosyl-L-methionine</keyword>
<accession>A0ABS3Z3V6</accession>
<name>A0ABS3Z3V6_9BACT</name>
<evidence type="ECO:0000259" key="8">
    <source>
        <dbReference type="Pfam" id="PF02384"/>
    </source>
</evidence>
<organism evidence="9 10">
    <name type="scientific">Niastella soli</name>
    <dbReference type="NCBI Taxonomy" id="2821487"/>
    <lineage>
        <taxon>Bacteria</taxon>
        <taxon>Pseudomonadati</taxon>
        <taxon>Bacteroidota</taxon>
        <taxon>Chitinophagia</taxon>
        <taxon>Chitinophagales</taxon>
        <taxon>Chitinophagaceae</taxon>
        <taxon>Niastella</taxon>
    </lineage>
</organism>
<gene>
    <name evidence="9" type="ORF">J7I42_31450</name>
</gene>
<dbReference type="GO" id="GO:0008168">
    <property type="term" value="F:methyltransferase activity"/>
    <property type="evidence" value="ECO:0007669"/>
    <property type="project" value="UniProtKB-KW"/>
</dbReference>
<dbReference type="Pfam" id="PF02384">
    <property type="entry name" value="N6_Mtase"/>
    <property type="match status" value="1"/>
</dbReference>
<dbReference type="Proteomes" id="UP000677244">
    <property type="component" value="Unassembled WGS sequence"/>
</dbReference>
<dbReference type="EMBL" id="JAGHKO010000017">
    <property type="protein sequence ID" value="MBO9204848.1"/>
    <property type="molecule type" value="Genomic_DNA"/>
</dbReference>
<dbReference type="PANTHER" id="PTHR42933:SF3">
    <property type="entry name" value="TYPE I RESTRICTION ENZYME MJAVIII METHYLASE SUBUNIT"/>
    <property type="match status" value="1"/>
</dbReference>
<feature type="domain" description="DNA methylase adenine-specific" evidence="8">
    <location>
        <begin position="172"/>
        <end position="479"/>
    </location>
</feature>
<dbReference type="PRINTS" id="PR00507">
    <property type="entry name" value="N12N6MTFRASE"/>
</dbReference>
<evidence type="ECO:0000256" key="3">
    <source>
        <dbReference type="ARBA" id="ARBA00022603"/>
    </source>
</evidence>
<evidence type="ECO:0000256" key="6">
    <source>
        <dbReference type="ARBA" id="ARBA00022747"/>
    </source>
</evidence>
<proteinExistence type="inferred from homology"/>
<comment type="catalytic activity">
    <reaction evidence="7">
        <text>a 2'-deoxyadenosine in DNA + S-adenosyl-L-methionine = an N(6)-methyl-2'-deoxyadenosine in DNA + S-adenosyl-L-homocysteine + H(+)</text>
        <dbReference type="Rhea" id="RHEA:15197"/>
        <dbReference type="Rhea" id="RHEA-COMP:12418"/>
        <dbReference type="Rhea" id="RHEA-COMP:12419"/>
        <dbReference type="ChEBI" id="CHEBI:15378"/>
        <dbReference type="ChEBI" id="CHEBI:57856"/>
        <dbReference type="ChEBI" id="CHEBI:59789"/>
        <dbReference type="ChEBI" id="CHEBI:90615"/>
        <dbReference type="ChEBI" id="CHEBI:90616"/>
        <dbReference type="EC" id="2.1.1.72"/>
    </reaction>
</comment>
<dbReference type="EC" id="2.1.1.72" evidence="2"/>
<evidence type="ECO:0000313" key="10">
    <source>
        <dbReference type="Proteomes" id="UP000677244"/>
    </source>
</evidence>
<protein>
    <recommendedName>
        <fullName evidence="2">site-specific DNA-methyltransferase (adenine-specific)</fullName>
        <ecNumber evidence="2">2.1.1.72</ecNumber>
    </recommendedName>
</protein>
<dbReference type="PANTHER" id="PTHR42933">
    <property type="entry name" value="SLR6095 PROTEIN"/>
    <property type="match status" value="1"/>
</dbReference>
<comment type="similarity">
    <text evidence="1">Belongs to the N(4)/N(6)-methyltransferase family.</text>
</comment>
<dbReference type="GO" id="GO:0032259">
    <property type="term" value="P:methylation"/>
    <property type="evidence" value="ECO:0007669"/>
    <property type="project" value="UniProtKB-KW"/>
</dbReference>
<comment type="caution">
    <text evidence="9">The sequence shown here is derived from an EMBL/GenBank/DDBJ whole genome shotgun (WGS) entry which is preliminary data.</text>
</comment>
<keyword evidence="4" id="KW-0808">Transferase</keyword>
<dbReference type="InterPro" id="IPR051537">
    <property type="entry name" value="DNA_Adenine_Mtase"/>
</dbReference>
<dbReference type="SUPFAM" id="SSF53335">
    <property type="entry name" value="S-adenosyl-L-methionine-dependent methyltransferases"/>
    <property type="match status" value="1"/>
</dbReference>
<dbReference type="Gene3D" id="3.40.50.150">
    <property type="entry name" value="Vaccinia Virus protein VP39"/>
    <property type="match status" value="1"/>
</dbReference>
<evidence type="ECO:0000256" key="2">
    <source>
        <dbReference type="ARBA" id="ARBA00011900"/>
    </source>
</evidence>
<dbReference type="RefSeq" id="WP_209143831.1">
    <property type="nucleotide sequence ID" value="NZ_JAGHKO010000017.1"/>
</dbReference>
<dbReference type="InterPro" id="IPR003356">
    <property type="entry name" value="DNA_methylase_A-5"/>
</dbReference>
<evidence type="ECO:0000256" key="7">
    <source>
        <dbReference type="ARBA" id="ARBA00047942"/>
    </source>
</evidence>
<keyword evidence="6" id="KW-0680">Restriction system</keyword>
<evidence type="ECO:0000256" key="4">
    <source>
        <dbReference type="ARBA" id="ARBA00022679"/>
    </source>
</evidence>
<evidence type="ECO:0000256" key="1">
    <source>
        <dbReference type="ARBA" id="ARBA00006594"/>
    </source>
</evidence>
<keyword evidence="3 9" id="KW-0489">Methyltransferase</keyword>
<sequence>MKHLSHNEMVSKEAVYGISALRRRFQHFNDNHTGLCVLSVVLLKYVNDYLECRRRHYERVHKNDMDVINRKMKRERFVLPPDTDFTSLHKKINAYPLNAGTLLNQITSSIELANEEMLGGLLRSVDFNNATHVGTSIADWPKFLVNLVDVVGKMTLASEITDQAVDAELLLEYIWSRWLNQTNSSAAEQHYAPANLGRLVIKLLNPKSGCRIYDPSCKAGSLLIEAAAAVTDDENNPSGNFALYGQEAQAAATYLARIRLLIRELDGAQISLSDPIRNPLKAENGELIKFDIVLSNLPWNIQNWGYEEAKNDVFKRFKWGLVPEMKGDWAYIQHMISTTSSEGRIGVIIPTGLLFREGKERLIRQAIVENNILDAVIMLPVNLFFYTKLACAIIILDKNRGEKKNILFVDASKEFEVDKRQNRLREIDIEHIYSTYDNFKNTGSTTSTEISNSTVVSPEDVSNHNFSFYVPMYIPTNTDNKESINCMELELKIVELRKSLEEVRIGIKNNFQLLGI</sequence>
<evidence type="ECO:0000313" key="9">
    <source>
        <dbReference type="EMBL" id="MBO9204848.1"/>
    </source>
</evidence>
<keyword evidence="10" id="KW-1185">Reference proteome</keyword>
<reference evidence="9 10" key="1">
    <citation type="submission" date="2021-03" db="EMBL/GenBank/DDBJ databases">
        <title>Assistant Professor.</title>
        <authorList>
            <person name="Huq M.A."/>
        </authorList>
    </citation>
    <scope>NUCLEOTIDE SEQUENCE [LARGE SCALE GENOMIC DNA]</scope>
    <source>
        <strain evidence="9 10">MAH-29</strain>
    </source>
</reference>
<dbReference type="InterPro" id="IPR029063">
    <property type="entry name" value="SAM-dependent_MTases_sf"/>
</dbReference>
<evidence type="ECO:0000256" key="5">
    <source>
        <dbReference type="ARBA" id="ARBA00022691"/>
    </source>
</evidence>